<protein>
    <submittedName>
        <fullName evidence="2">Disease resistance TIR-NBS-LRR class protein</fullName>
    </submittedName>
</protein>
<evidence type="ECO:0000313" key="2">
    <source>
        <dbReference type="EMBL" id="BBG95558.1"/>
    </source>
</evidence>
<gene>
    <name evidence="2" type="ORF">Prudu_004135</name>
</gene>
<name>A0A4Y1QUT3_PRUDU</name>
<organism evidence="2">
    <name type="scientific">Prunus dulcis</name>
    <name type="common">Almond</name>
    <name type="synonym">Amygdalus dulcis</name>
    <dbReference type="NCBI Taxonomy" id="3755"/>
    <lineage>
        <taxon>Eukaryota</taxon>
        <taxon>Viridiplantae</taxon>
        <taxon>Streptophyta</taxon>
        <taxon>Embryophyta</taxon>
        <taxon>Tracheophyta</taxon>
        <taxon>Spermatophyta</taxon>
        <taxon>Magnoliopsida</taxon>
        <taxon>eudicotyledons</taxon>
        <taxon>Gunneridae</taxon>
        <taxon>Pentapetalae</taxon>
        <taxon>rosids</taxon>
        <taxon>fabids</taxon>
        <taxon>Rosales</taxon>
        <taxon>Rosaceae</taxon>
        <taxon>Amygdaloideae</taxon>
        <taxon>Amygdaleae</taxon>
        <taxon>Prunus</taxon>
    </lineage>
</organism>
<reference evidence="2" key="1">
    <citation type="journal article" date="2019" name="Science">
        <title>Mutation of a bHLH transcription factor allowed almond domestication.</title>
        <authorList>
            <person name="Sanchez-Perez R."/>
            <person name="Pavan S."/>
            <person name="Mazzeo R."/>
            <person name="Moldovan C."/>
            <person name="Aiese Cigliano R."/>
            <person name="Del Cueto J."/>
            <person name="Ricciardi F."/>
            <person name="Lotti C."/>
            <person name="Ricciardi L."/>
            <person name="Dicenta F."/>
            <person name="Lopez-Marques R.L."/>
            <person name="Lindberg Moller B."/>
        </authorList>
    </citation>
    <scope>NUCLEOTIDE SEQUENCE</scope>
</reference>
<sequence length="163" mass="17670">FLSLFLSLPRVIFLSLLPTAPHPRPRPLPADLAATTRDSISGTGPVGTAARQPTFPDRPSPAHAGSWPEPAIFADGGVRTFSSNISLNSSPNLSSEAPEVRLISWRDPREVQLARTSCLRRTKETARAISLAPAPPPSGRLWVWSNYRGDSAEFSAEVGREFN</sequence>
<dbReference type="EMBL" id="AP019297">
    <property type="protein sequence ID" value="BBG95558.1"/>
    <property type="molecule type" value="Genomic_DNA"/>
</dbReference>
<evidence type="ECO:0000256" key="1">
    <source>
        <dbReference type="SAM" id="MobiDB-lite"/>
    </source>
</evidence>
<proteinExistence type="predicted"/>
<feature type="region of interest" description="Disordered" evidence="1">
    <location>
        <begin position="36"/>
        <end position="70"/>
    </location>
</feature>
<accession>A0A4Y1QUT3</accession>
<dbReference type="AlphaFoldDB" id="A0A4Y1QUT3"/>
<feature type="non-terminal residue" evidence="2">
    <location>
        <position position="1"/>
    </location>
</feature>